<feature type="domain" description="Protein kinase" evidence="6">
    <location>
        <begin position="702"/>
        <end position="972"/>
    </location>
</feature>
<dbReference type="Gene3D" id="1.10.510.10">
    <property type="entry name" value="Transferase(Phosphotransferase) domain 1"/>
    <property type="match status" value="1"/>
</dbReference>
<dbReference type="PROSITE" id="PS00108">
    <property type="entry name" value="PROTEIN_KINASE_ST"/>
    <property type="match status" value="1"/>
</dbReference>
<proteinExistence type="inferred from homology"/>
<keyword evidence="4 5" id="KW-0067">ATP-binding</keyword>
<feature type="binding site" evidence="5">
    <location>
        <position position="733"/>
    </location>
    <ligand>
        <name>ATP</name>
        <dbReference type="ChEBI" id="CHEBI:30616"/>
    </ligand>
</feature>
<dbReference type="Proteomes" id="UP001159405">
    <property type="component" value="Unassembled WGS sequence"/>
</dbReference>
<keyword evidence="2" id="KW-0418">Kinase</keyword>
<evidence type="ECO:0000313" key="7">
    <source>
        <dbReference type="EMBL" id="CAH3105541.1"/>
    </source>
</evidence>
<dbReference type="PANTHER" id="PTHR26392">
    <property type="entry name" value="MITOGEN-ACTIVATED PROTEIN KINASE KINASE KINASE 7-RELATED"/>
    <property type="match status" value="1"/>
</dbReference>
<evidence type="ECO:0000259" key="6">
    <source>
        <dbReference type="PROSITE" id="PS50011"/>
    </source>
</evidence>
<dbReference type="InterPro" id="IPR017441">
    <property type="entry name" value="Protein_kinase_ATP_BS"/>
</dbReference>
<evidence type="ECO:0000313" key="8">
    <source>
        <dbReference type="Proteomes" id="UP001159405"/>
    </source>
</evidence>
<evidence type="ECO:0000256" key="4">
    <source>
        <dbReference type="ARBA" id="ARBA00022840"/>
    </source>
</evidence>
<evidence type="ECO:0000256" key="5">
    <source>
        <dbReference type="PROSITE-ProRule" id="PRU10141"/>
    </source>
</evidence>
<keyword evidence="2" id="KW-0723">Serine/threonine-protein kinase</keyword>
<dbReference type="Pfam" id="PF00350">
    <property type="entry name" value="Dynamin_N"/>
    <property type="match status" value="1"/>
</dbReference>
<dbReference type="InterPro" id="IPR001245">
    <property type="entry name" value="Ser-Thr/Tyr_kinase_cat_dom"/>
</dbReference>
<dbReference type="PANTHER" id="PTHR26392:SF92">
    <property type="entry name" value="PROTEIN KINASE DOMAIN-CONTAINING PROTEIN"/>
    <property type="match status" value="1"/>
</dbReference>
<gene>
    <name evidence="7" type="ORF">PLOB_00013733</name>
</gene>
<dbReference type="EMBL" id="CALNXK010000018">
    <property type="protein sequence ID" value="CAH3105541.1"/>
    <property type="molecule type" value="Genomic_DNA"/>
</dbReference>
<reference evidence="7 8" key="1">
    <citation type="submission" date="2022-05" db="EMBL/GenBank/DDBJ databases">
        <authorList>
            <consortium name="Genoscope - CEA"/>
            <person name="William W."/>
        </authorList>
    </citation>
    <scope>NUCLEOTIDE SEQUENCE [LARGE SCALE GENOMIC DNA]</scope>
</reference>
<sequence length="972" mass="111764">MNQVMGALGIPSKGCQTMQDMKDLVITKTNQSSKSISWSAGQAFSILSDAKDDDVRKRARLRSLYTEAEAFLEELDPQIVAPLQQSVPDFAQKLKNHKLQLTQKEYFVLVAGETSSGKSSLINLILGEELLPYSVLNKTSTICELRFGEERKIVTHYKDKDPETGLPTKVVPLRGCQGGESTEQGYLQQITPYVHVKSDRERGSIFKKIELFWPHSLLEKGIVIVDSPGVGESDIMDEIVTQYLPQAFAFLYVINSANAGGVQRDRFERLLEKVRKVTLERQGALPTKSALFVCNKWDQVPEKERNEVKNHVIEKLQRCWPGVDPESQIIHMSTTNAILAQDHKIVTEEFSTLMNGLRRMVLKSIGDMLEIHWNWLDALLSRIIYQAGAIVMNASRDRDQVNQKMGEIDNRLKAIEEQQSKVVADLHQYLKTRTDVALEKLSEYLSSEEVKARFTSWRLEEVPRSEDSWEATENQITKALSSRLREFIEHWEEYNKVFTNARASLVQYFQTRYNFVEGQLLNLQNAITADDNVLDDQLSETNLSLTHKVVLGVTSPIWIPIAVVDFVISAPFFGMMAIQRKLVDRMKIKEYEEDRCAFMREISRTYLEDIGEKIWLKPFVEEQLKEAKVCLKQIEVHLPELIEADKMLYNQLREETRSQQDMKKLYQPIWNKGSHLRGRLAEFGFKEVRVTDISADNLNWKEDTSSCLGCGAFGAVYLGKMKRGEKSHTVALKVHNEVLDDKNATLFMAEVQMLRKLSHPHIVNFYGTSLLLEQDSVRIILVLEWCTENLQNHIFKNHLLIPGKSGTDDAKKKGRQWVKEITDALAYIHEQGIVHRDLKLENVLLSEENSVKVTDVKISKATVDTTGTLAGSPAYIAPEVFHYKVYDSKADIYSLGIMLWEIWYGKHAFSSIRFLNLEDFFREVDRGCRPEHLEDHVDPPPRWEELMKECWQAMREKRPTAKQCYERVLDFF</sequence>
<dbReference type="PROSITE" id="PS00107">
    <property type="entry name" value="PROTEIN_KINASE_ATP"/>
    <property type="match status" value="1"/>
</dbReference>
<evidence type="ECO:0000256" key="1">
    <source>
        <dbReference type="ARBA" id="ARBA00008171"/>
    </source>
</evidence>
<dbReference type="SMART" id="SM00220">
    <property type="entry name" value="S_TKc"/>
    <property type="match status" value="1"/>
</dbReference>
<dbReference type="SUPFAM" id="SSF52540">
    <property type="entry name" value="P-loop containing nucleoside triphosphate hydrolases"/>
    <property type="match status" value="1"/>
</dbReference>
<dbReference type="InterPro" id="IPR045063">
    <property type="entry name" value="Dynamin_N"/>
</dbReference>
<keyword evidence="2" id="KW-0808">Transferase</keyword>
<dbReference type="SUPFAM" id="SSF56112">
    <property type="entry name" value="Protein kinase-like (PK-like)"/>
    <property type="match status" value="1"/>
</dbReference>
<protein>
    <recommendedName>
        <fullName evidence="6">Protein kinase domain-containing protein</fullName>
    </recommendedName>
</protein>
<dbReference type="InterPro" id="IPR027417">
    <property type="entry name" value="P-loop_NTPase"/>
</dbReference>
<dbReference type="InterPro" id="IPR008271">
    <property type="entry name" value="Ser/Thr_kinase_AS"/>
</dbReference>
<dbReference type="PROSITE" id="PS50011">
    <property type="entry name" value="PROTEIN_KINASE_DOM"/>
    <property type="match status" value="1"/>
</dbReference>
<keyword evidence="8" id="KW-1185">Reference proteome</keyword>
<accession>A0ABN8NDR7</accession>
<keyword evidence="3 5" id="KW-0547">Nucleotide-binding</keyword>
<organism evidence="7 8">
    <name type="scientific">Porites lobata</name>
    <dbReference type="NCBI Taxonomy" id="104759"/>
    <lineage>
        <taxon>Eukaryota</taxon>
        <taxon>Metazoa</taxon>
        <taxon>Cnidaria</taxon>
        <taxon>Anthozoa</taxon>
        <taxon>Hexacorallia</taxon>
        <taxon>Scleractinia</taxon>
        <taxon>Fungiina</taxon>
        <taxon>Poritidae</taxon>
        <taxon>Porites</taxon>
    </lineage>
</organism>
<dbReference type="Gene3D" id="3.40.50.300">
    <property type="entry name" value="P-loop containing nucleotide triphosphate hydrolases"/>
    <property type="match status" value="1"/>
</dbReference>
<name>A0ABN8NDR7_9CNID</name>
<comment type="similarity">
    <text evidence="1">Belongs to the protein kinase superfamily. TKL Ser/Thr protein kinase family. ROCO subfamily.</text>
</comment>
<dbReference type="InterPro" id="IPR000719">
    <property type="entry name" value="Prot_kinase_dom"/>
</dbReference>
<comment type="caution">
    <text evidence="7">The sequence shown here is derived from an EMBL/GenBank/DDBJ whole genome shotgun (WGS) entry which is preliminary data.</text>
</comment>
<evidence type="ECO:0000256" key="2">
    <source>
        <dbReference type="ARBA" id="ARBA00022527"/>
    </source>
</evidence>
<dbReference type="Pfam" id="PF07714">
    <property type="entry name" value="PK_Tyr_Ser-Thr"/>
    <property type="match status" value="1"/>
</dbReference>
<evidence type="ECO:0000256" key="3">
    <source>
        <dbReference type="ARBA" id="ARBA00022741"/>
    </source>
</evidence>
<dbReference type="InterPro" id="IPR011009">
    <property type="entry name" value="Kinase-like_dom_sf"/>
</dbReference>